<evidence type="ECO:0008006" key="3">
    <source>
        <dbReference type="Google" id="ProtNLM"/>
    </source>
</evidence>
<dbReference type="PROSITE" id="PS51257">
    <property type="entry name" value="PROKAR_LIPOPROTEIN"/>
    <property type="match status" value="1"/>
</dbReference>
<comment type="caution">
    <text evidence="1">The sequence shown here is derived from an EMBL/GenBank/DDBJ whole genome shotgun (WGS) entry which is preliminary data.</text>
</comment>
<dbReference type="AlphaFoldDB" id="V4RIT4"/>
<reference evidence="1 2" key="1">
    <citation type="journal article" date="2014" name="Genome Announc.">
        <title>Draft Genome Sequence of Lutibaculum baratangense Strain AMV1T, Isolated from a Mud Volcano in Andamans, India.</title>
        <authorList>
            <person name="Singh A."/>
            <person name="Sreenivas A."/>
            <person name="Sathyanarayana Reddy G."/>
            <person name="Pinnaka A.K."/>
            <person name="Shivaji S."/>
        </authorList>
    </citation>
    <scope>NUCLEOTIDE SEQUENCE [LARGE SCALE GENOMIC DNA]</scope>
    <source>
        <strain evidence="1 2">AMV1</strain>
    </source>
</reference>
<organism evidence="1 2">
    <name type="scientific">Lutibaculum baratangense AMV1</name>
    <dbReference type="NCBI Taxonomy" id="631454"/>
    <lineage>
        <taxon>Bacteria</taxon>
        <taxon>Pseudomonadati</taxon>
        <taxon>Pseudomonadota</taxon>
        <taxon>Alphaproteobacteria</taxon>
        <taxon>Hyphomicrobiales</taxon>
        <taxon>Tepidamorphaceae</taxon>
        <taxon>Lutibaculum</taxon>
    </lineage>
</organism>
<dbReference type="Proteomes" id="UP000017819">
    <property type="component" value="Unassembled WGS sequence"/>
</dbReference>
<dbReference type="OrthoDB" id="8238109at2"/>
<name>V4RIT4_9HYPH</name>
<dbReference type="RefSeq" id="WP_023433372.1">
    <property type="nucleotide sequence ID" value="NZ_AWXZ01000039.1"/>
</dbReference>
<dbReference type="eggNOG" id="ENOG5033X03">
    <property type="taxonomic scope" value="Bacteria"/>
</dbReference>
<dbReference type="EMBL" id="AWXZ01000039">
    <property type="protein sequence ID" value="ESR23185.1"/>
    <property type="molecule type" value="Genomic_DNA"/>
</dbReference>
<evidence type="ECO:0000313" key="1">
    <source>
        <dbReference type="EMBL" id="ESR23185.1"/>
    </source>
</evidence>
<evidence type="ECO:0000313" key="2">
    <source>
        <dbReference type="Proteomes" id="UP000017819"/>
    </source>
</evidence>
<accession>V4RIT4</accession>
<protein>
    <recommendedName>
        <fullName evidence="3">Lipoprotein</fullName>
    </recommendedName>
</protein>
<keyword evidence="2" id="KW-1185">Reference proteome</keyword>
<gene>
    <name evidence="1" type="ORF">N177_3253</name>
</gene>
<proteinExistence type="predicted"/>
<sequence length="162" mass="17588">MKGILVAAILAGATAGCVTTEQANQAIQMQWTGQPSDAFFSAYGPPVSEYRLNDGGTLYTWRGGETQRNVPPVYRQMTEEEKKRQPAQQTIINVNTYGSPNWTPPPPPGQVLVSPGRYEYLGCEAQIATDRQGIITSIRTSKDSDGEGLAFSRCAEVFGVRG</sequence>